<comment type="caution">
    <text evidence="2">The sequence shown here is derived from an EMBL/GenBank/DDBJ whole genome shotgun (WGS) entry which is preliminary data.</text>
</comment>
<dbReference type="Proteomes" id="UP001304461">
    <property type="component" value="Unassembled WGS sequence"/>
</dbReference>
<dbReference type="RefSeq" id="WP_323306198.1">
    <property type="nucleotide sequence ID" value="NZ_JAYGHX010000009.1"/>
</dbReference>
<keyword evidence="3" id="KW-1185">Reference proteome</keyword>
<protein>
    <submittedName>
        <fullName evidence="2">Uncharacterized protein</fullName>
    </submittedName>
</protein>
<reference evidence="2 3" key="1">
    <citation type="submission" date="2023-12" db="EMBL/GenBank/DDBJ databases">
        <title>Baltic Sea Cyanobacteria.</title>
        <authorList>
            <person name="Delbaje E."/>
            <person name="Fewer D.P."/>
            <person name="Shishido T.K."/>
        </authorList>
    </citation>
    <scope>NUCLEOTIDE SEQUENCE [LARGE SCALE GENOMIC DNA]</scope>
    <source>
        <strain evidence="2 3">UHCC 0139</strain>
    </source>
</reference>
<accession>A0ABU5RWV2</accession>
<dbReference type="EMBL" id="JAYGHX010000009">
    <property type="protein sequence ID" value="MEA5392237.1"/>
    <property type="molecule type" value="Genomic_DNA"/>
</dbReference>
<evidence type="ECO:0000313" key="2">
    <source>
        <dbReference type="EMBL" id="MEA5392237.1"/>
    </source>
</evidence>
<feature type="chain" id="PRO_5046826540" evidence="1">
    <location>
        <begin position="31"/>
        <end position="128"/>
    </location>
</feature>
<keyword evidence="1" id="KW-0732">Signal</keyword>
<organism evidence="2 3">
    <name type="scientific">Cyanobium gracile UHCC 0139</name>
    <dbReference type="NCBI Taxonomy" id="3110308"/>
    <lineage>
        <taxon>Bacteria</taxon>
        <taxon>Bacillati</taxon>
        <taxon>Cyanobacteriota</taxon>
        <taxon>Cyanophyceae</taxon>
        <taxon>Synechococcales</taxon>
        <taxon>Prochlorococcaceae</taxon>
        <taxon>Cyanobium</taxon>
    </lineage>
</organism>
<feature type="signal peptide" evidence="1">
    <location>
        <begin position="1"/>
        <end position="30"/>
    </location>
</feature>
<proteinExistence type="predicted"/>
<name>A0ABU5RWV2_9CYAN</name>
<gene>
    <name evidence="2" type="ORF">VB738_13310</name>
</gene>
<evidence type="ECO:0000256" key="1">
    <source>
        <dbReference type="SAM" id="SignalP"/>
    </source>
</evidence>
<sequence>MAFRFRPAARLLPAAAGLLLAVAPMAPALAQGIPFNEIRALNLARNAAVLSNGGLTVYTPANCMFSTSAASNPCLVRSDADGFVYRFLGGPPGWEAKGLPATTETEIQIAPDGRRVVAILYNGPPRSR</sequence>
<evidence type="ECO:0000313" key="3">
    <source>
        <dbReference type="Proteomes" id="UP001304461"/>
    </source>
</evidence>